<dbReference type="GO" id="GO:0007167">
    <property type="term" value="P:enzyme-linked receptor protein signaling pathway"/>
    <property type="evidence" value="ECO:0007669"/>
    <property type="project" value="TreeGrafter"/>
</dbReference>
<evidence type="ECO:0000259" key="4">
    <source>
        <dbReference type="PROSITE" id="PS50001"/>
    </source>
</evidence>
<organism evidence="5 6">
    <name type="scientific">Paralvinella palmiformis</name>
    <dbReference type="NCBI Taxonomy" id="53620"/>
    <lineage>
        <taxon>Eukaryota</taxon>
        <taxon>Metazoa</taxon>
        <taxon>Spiralia</taxon>
        <taxon>Lophotrochozoa</taxon>
        <taxon>Annelida</taxon>
        <taxon>Polychaeta</taxon>
        <taxon>Sedentaria</taxon>
        <taxon>Canalipalpata</taxon>
        <taxon>Terebellida</taxon>
        <taxon>Terebelliformia</taxon>
        <taxon>Alvinellidae</taxon>
        <taxon>Paralvinella</taxon>
    </lineage>
</organism>
<dbReference type="GO" id="GO:0035591">
    <property type="term" value="F:signaling adaptor activity"/>
    <property type="evidence" value="ECO:0007669"/>
    <property type="project" value="TreeGrafter"/>
</dbReference>
<dbReference type="PANTHER" id="PTHR19969:SF19">
    <property type="entry name" value="SH2 DOMAIN-CONTAINING PROTEIN"/>
    <property type="match status" value="1"/>
</dbReference>
<dbReference type="PROSITE" id="PS50001">
    <property type="entry name" value="SH2"/>
    <property type="match status" value="1"/>
</dbReference>
<evidence type="ECO:0000256" key="3">
    <source>
        <dbReference type="SAM" id="MobiDB-lite"/>
    </source>
</evidence>
<evidence type="ECO:0000256" key="2">
    <source>
        <dbReference type="PROSITE-ProRule" id="PRU00191"/>
    </source>
</evidence>
<keyword evidence="1 2" id="KW-0727">SH2 domain</keyword>
<feature type="region of interest" description="Disordered" evidence="3">
    <location>
        <begin position="1"/>
        <end position="29"/>
    </location>
</feature>
<evidence type="ECO:0000313" key="6">
    <source>
        <dbReference type="Proteomes" id="UP001208570"/>
    </source>
</evidence>
<dbReference type="InterPro" id="IPR036860">
    <property type="entry name" value="SH2_dom_sf"/>
</dbReference>
<sequence>MADKNKESVRLPSEQVGGTADEAQNIDATDDFDPFSDVVECLEENIDIALSAPPENQWYHGRLDRNTAEDRLRDAGMAGSYLIRESDRKPGSYVLSFFGLTGINHFRITAMCGDYYIGGREFDTLSDLIGYYTSWSDLLKGERLQHPVAPPEVR</sequence>
<dbReference type="Pfam" id="PF00017">
    <property type="entry name" value="SH2"/>
    <property type="match status" value="1"/>
</dbReference>
<dbReference type="AlphaFoldDB" id="A0AAD9JZU4"/>
<dbReference type="InterPro" id="IPR000980">
    <property type="entry name" value="SH2"/>
</dbReference>
<dbReference type="PRINTS" id="PR00401">
    <property type="entry name" value="SH2DOMAIN"/>
</dbReference>
<gene>
    <name evidence="5" type="ORF">LSH36_104g01018</name>
</gene>
<accession>A0AAD9JZU4</accession>
<evidence type="ECO:0000256" key="1">
    <source>
        <dbReference type="ARBA" id="ARBA00022999"/>
    </source>
</evidence>
<dbReference type="InterPro" id="IPR051184">
    <property type="entry name" value="Tyrosine-phos_adapter"/>
</dbReference>
<protein>
    <recommendedName>
        <fullName evidence="4">SH2 domain-containing protein</fullName>
    </recommendedName>
</protein>
<dbReference type="Proteomes" id="UP001208570">
    <property type="component" value="Unassembled WGS sequence"/>
</dbReference>
<dbReference type="SUPFAM" id="SSF55550">
    <property type="entry name" value="SH2 domain"/>
    <property type="match status" value="1"/>
</dbReference>
<name>A0AAD9JZU4_9ANNE</name>
<dbReference type="PANTHER" id="PTHR19969">
    <property type="entry name" value="SH2-SH3 ADAPTOR PROTEIN-RELATED"/>
    <property type="match status" value="1"/>
</dbReference>
<dbReference type="GO" id="GO:0016477">
    <property type="term" value="P:cell migration"/>
    <property type="evidence" value="ECO:0007669"/>
    <property type="project" value="TreeGrafter"/>
</dbReference>
<reference evidence="5" key="1">
    <citation type="journal article" date="2023" name="Mol. Biol. Evol.">
        <title>Third-Generation Sequencing Reveals the Adaptive Role of the Epigenome in Three Deep-Sea Polychaetes.</title>
        <authorList>
            <person name="Perez M."/>
            <person name="Aroh O."/>
            <person name="Sun Y."/>
            <person name="Lan Y."/>
            <person name="Juniper S.K."/>
            <person name="Young C.R."/>
            <person name="Angers B."/>
            <person name="Qian P.Y."/>
        </authorList>
    </citation>
    <scope>NUCLEOTIDE SEQUENCE</scope>
    <source>
        <strain evidence="5">P08H-3</strain>
    </source>
</reference>
<dbReference type="EMBL" id="JAODUP010000104">
    <property type="protein sequence ID" value="KAK2162077.1"/>
    <property type="molecule type" value="Genomic_DNA"/>
</dbReference>
<dbReference type="Gene3D" id="3.30.505.10">
    <property type="entry name" value="SH2 domain"/>
    <property type="match status" value="1"/>
</dbReference>
<evidence type="ECO:0000313" key="5">
    <source>
        <dbReference type="EMBL" id="KAK2162077.1"/>
    </source>
</evidence>
<proteinExistence type="predicted"/>
<keyword evidence="6" id="KW-1185">Reference proteome</keyword>
<dbReference type="GO" id="GO:0005737">
    <property type="term" value="C:cytoplasm"/>
    <property type="evidence" value="ECO:0007669"/>
    <property type="project" value="TreeGrafter"/>
</dbReference>
<comment type="caution">
    <text evidence="5">The sequence shown here is derived from an EMBL/GenBank/DDBJ whole genome shotgun (WGS) entry which is preliminary data.</text>
</comment>
<feature type="domain" description="SH2" evidence="4">
    <location>
        <begin position="58"/>
        <end position="148"/>
    </location>
</feature>
<dbReference type="GO" id="GO:0030971">
    <property type="term" value="F:receptor tyrosine kinase binding"/>
    <property type="evidence" value="ECO:0007669"/>
    <property type="project" value="TreeGrafter"/>
</dbReference>
<dbReference type="SMART" id="SM00252">
    <property type="entry name" value="SH2"/>
    <property type="match status" value="1"/>
</dbReference>